<feature type="compositionally biased region" description="Basic and acidic residues" evidence="1">
    <location>
        <begin position="40"/>
        <end position="64"/>
    </location>
</feature>
<evidence type="ECO:0000313" key="3">
    <source>
        <dbReference type="Proteomes" id="UP000183047"/>
    </source>
</evidence>
<gene>
    <name evidence="2" type="ORF">SAMN02910451_01843</name>
</gene>
<dbReference type="STRING" id="185008.bhn_I0217"/>
<dbReference type="InterPro" id="IPR046143">
    <property type="entry name" value="DUF6145"/>
</dbReference>
<reference evidence="3" key="1">
    <citation type="submission" date="2016-10" db="EMBL/GenBank/DDBJ databases">
        <authorList>
            <person name="Varghese N."/>
            <person name="Submissions S."/>
        </authorList>
    </citation>
    <scope>NUCLEOTIDE SEQUENCE [LARGE SCALE GENOMIC DNA]</scope>
    <source>
        <strain evidence="3">XBD2006</strain>
    </source>
</reference>
<dbReference type="EMBL" id="FMUR01000010">
    <property type="protein sequence ID" value="SCY23095.1"/>
    <property type="molecule type" value="Genomic_DNA"/>
</dbReference>
<sequence length="210" mass="24563">MAGFFEKFSRKFSEEPSFAEEYSKETERKPSFSEEYNMELSREEPSLEEKNEESGSETEFEKEYKKEFREDPVIDEFHIDKMNKTNKGRVFEENADGRVVLCGANAYELKYYFNPLFRQIPESIKKELNIISVLFTQEAGGIFTILFEKDGTISIETNADEEDITYDEITAGLLVGEVRRKRQDLFEALGLYYRIYVLHENPAELLGDED</sequence>
<evidence type="ECO:0000313" key="2">
    <source>
        <dbReference type="EMBL" id="SCY23095.1"/>
    </source>
</evidence>
<organism evidence="2 3">
    <name type="scientific">Butyrivibrio hungatei</name>
    <dbReference type="NCBI Taxonomy" id="185008"/>
    <lineage>
        <taxon>Bacteria</taxon>
        <taxon>Bacillati</taxon>
        <taxon>Bacillota</taxon>
        <taxon>Clostridia</taxon>
        <taxon>Lachnospirales</taxon>
        <taxon>Lachnospiraceae</taxon>
        <taxon>Butyrivibrio</taxon>
    </lineage>
</organism>
<keyword evidence="3" id="KW-1185">Reference proteome</keyword>
<protein>
    <submittedName>
        <fullName evidence="2">Uncharacterized protein</fullName>
    </submittedName>
</protein>
<proteinExistence type="predicted"/>
<dbReference type="AlphaFoldDB" id="A0A1G5E860"/>
<feature type="compositionally biased region" description="Basic and acidic residues" evidence="1">
    <location>
        <begin position="21"/>
        <end position="32"/>
    </location>
</feature>
<evidence type="ECO:0000256" key="1">
    <source>
        <dbReference type="SAM" id="MobiDB-lite"/>
    </source>
</evidence>
<accession>A0A1G5E860</accession>
<dbReference type="Proteomes" id="UP000183047">
    <property type="component" value="Unassembled WGS sequence"/>
</dbReference>
<dbReference type="Pfam" id="PF19642">
    <property type="entry name" value="DUF6145"/>
    <property type="match status" value="1"/>
</dbReference>
<feature type="region of interest" description="Disordered" evidence="1">
    <location>
        <begin position="1"/>
        <end position="64"/>
    </location>
</feature>
<name>A0A1G5E860_9FIRM</name>
<dbReference type="RefSeq" id="WP_242871842.1">
    <property type="nucleotide sequence ID" value="NZ_FMUR01000010.1"/>
</dbReference>